<organism evidence="1 2">
    <name type="scientific">Massilia eburnea</name>
    <dbReference type="NCBI Taxonomy" id="1776165"/>
    <lineage>
        <taxon>Bacteria</taxon>
        <taxon>Pseudomonadati</taxon>
        <taxon>Pseudomonadota</taxon>
        <taxon>Betaproteobacteria</taxon>
        <taxon>Burkholderiales</taxon>
        <taxon>Oxalobacteraceae</taxon>
        <taxon>Telluria group</taxon>
        <taxon>Massilia</taxon>
    </lineage>
</organism>
<comment type="caution">
    <text evidence="1">The sequence shown here is derived from an EMBL/GenBank/DDBJ whole genome shotgun (WGS) entry which is preliminary data.</text>
</comment>
<protein>
    <submittedName>
        <fullName evidence="1">Uncharacterized protein</fullName>
    </submittedName>
</protein>
<gene>
    <name evidence="1" type="ORF">GM658_05290</name>
</gene>
<name>A0A6L6QBX0_9BURK</name>
<dbReference type="EMBL" id="WNKX01000003">
    <property type="protein sequence ID" value="MTW10008.1"/>
    <property type="molecule type" value="Genomic_DNA"/>
</dbReference>
<accession>A0A6L6QBX0</accession>
<reference evidence="1 2" key="1">
    <citation type="submission" date="2019-11" db="EMBL/GenBank/DDBJ databases">
        <title>Type strains purchased from KCTC, JCM and DSMZ.</title>
        <authorList>
            <person name="Lu H."/>
        </authorList>
    </citation>
    <scope>NUCLEOTIDE SEQUENCE [LARGE SCALE GENOMIC DNA]</scope>
    <source>
        <strain evidence="1 2">JCM 31587</strain>
    </source>
</reference>
<keyword evidence="2" id="KW-1185">Reference proteome</keyword>
<evidence type="ECO:0000313" key="1">
    <source>
        <dbReference type="EMBL" id="MTW10008.1"/>
    </source>
</evidence>
<dbReference type="OrthoDB" id="8779466at2"/>
<dbReference type="RefSeq" id="WP_155452957.1">
    <property type="nucleotide sequence ID" value="NZ_WNKX01000003.1"/>
</dbReference>
<proteinExistence type="predicted"/>
<dbReference type="Proteomes" id="UP000472320">
    <property type="component" value="Unassembled WGS sequence"/>
</dbReference>
<dbReference type="AlphaFoldDB" id="A0A6L6QBX0"/>
<sequence length="89" mass="9754">MEHDEALFDSLATLRDAHDKASRLMAEIAVLGARALKGRGNAPSLAQLQNYMRALAQAQRQAAHCEELLLGGTPRTMAEAVARDRPFMH</sequence>
<evidence type="ECO:0000313" key="2">
    <source>
        <dbReference type="Proteomes" id="UP000472320"/>
    </source>
</evidence>